<dbReference type="InterPro" id="IPR044929">
    <property type="entry name" value="DNA/RNA_non-sp_Endonuclease_sf"/>
</dbReference>
<feature type="chain" id="PRO_5047419407" evidence="2">
    <location>
        <begin position="20"/>
        <end position="238"/>
    </location>
</feature>
<gene>
    <name evidence="5" type="ORF">AB6D66_01350</name>
</gene>
<dbReference type="SMART" id="SM00477">
    <property type="entry name" value="NUC"/>
    <property type="match status" value="1"/>
</dbReference>
<feature type="region of interest" description="Disordered" evidence="1">
    <location>
        <begin position="71"/>
        <end position="95"/>
    </location>
</feature>
<dbReference type="InterPro" id="IPR040255">
    <property type="entry name" value="Non-specific_endonuclease"/>
</dbReference>
<dbReference type="SMART" id="SM00892">
    <property type="entry name" value="Endonuclease_NS"/>
    <property type="match status" value="1"/>
</dbReference>
<dbReference type="PANTHER" id="PTHR13966">
    <property type="entry name" value="ENDONUCLEASE RELATED"/>
    <property type="match status" value="1"/>
</dbReference>
<feature type="domain" description="ENPP1-3/EXOG-like endonuclease/phosphodiesterase" evidence="3">
    <location>
        <begin position="26"/>
        <end position="221"/>
    </location>
</feature>
<protein>
    <submittedName>
        <fullName evidence="5">DNA/RNA non-specific endonuclease</fullName>
    </submittedName>
</protein>
<dbReference type="PANTHER" id="PTHR13966:SF5">
    <property type="entry name" value="ENDONUCLEASE G, MITOCHONDRIAL"/>
    <property type="match status" value="1"/>
</dbReference>
<evidence type="ECO:0000259" key="3">
    <source>
        <dbReference type="SMART" id="SM00477"/>
    </source>
</evidence>
<feature type="compositionally biased region" description="Basic and acidic residues" evidence="1">
    <location>
        <begin position="77"/>
        <end position="95"/>
    </location>
</feature>
<dbReference type="SUPFAM" id="SSF54060">
    <property type="entry name" value="His-Me finger endonucleases"/>
    <property type="match status" value="1"/>
</dbReference>
<dbReference type="Proteomes" id="UP001570071">
    <property type="component" value="Unassembled WGS sequence"/>
</dbReference>
<dbReference type="InterPro" id="IPR020821">
    <property type="entry name" value="ENPP1-3/EXOG-like_nuc-like"/>
</dbReference>
<comment type="caution">
    <text evidence="5">The sequence shown here is derived from an EMBL/GenBank/DDBJ whole genome shotgun (WGS) entry which is preliminary data.</text>
</comment>
<dbReference type="Pfam" id="PF01223">
    <property type="entry name" value="Endonuclease_NS"/>
    <property type="match status" value="1"/>
</dbReference>
<keyword evidence="5" id="KW-0378">Hydrolase</keyword>
<dbReference type="RefSeq" id="WP_269336720.1">
    <property type="nucleotide sequence ID" value="NZ_JBFSSG010000001.1"/>
</dbReference>
<evidence type="ECO:0000313" key="5">
    <source>
        <dbReference type="EMBL" id="MEZ8719693.1"/>
    </source>
</evidence>
<keyword evidence="5" id="KW-0255">Endonuclease</keyword>
<sequence>MKKLILTLALALSSTSGNAETIERQYDGFKLWIDCDLRGHTMYQYTLGRDTGQIERKSNFKLAPDVPSRCQQTSTETYKKDGKSRFDRGHGVPFNHMEHSERATRQSDFMVNVWPQHRDLNRGAMYETEKIAECYRDMEQIEVYGGIIKGATPANSDYLESHGIHTPGYFWKALIRKDRALAWILPNTPGVTKKKLDNYIVSLDDLEKITGVKFNATDAMKELKPKRSWIIPQGCGWS</sequence>
<organism evidence="5 6">
    <name type="scientific">Vibrio pomeroyi</name>
    <dbReference type="NCBI Taxonomy" id="198832"/>
    <lineage>
        <taxon>Bacteria</taxon>
        <taxon>Pseudomonadati</taxon>
        <taxon>Pseudomonadota</taxon>
        <taxon>Gammaproteobacteria</taxon>
        <taxon>Vibrionales</taxon>
        <taxon>Vibrionaceae</taxon>
        <taxon>Vibrio</taxon>
    </lineage>
</organism>
<dbReference type="InterPro" id="IPR044925">
    <property type="entry name" value="His-Me_finger_sf"/>
</dbReference>
<dbReference type="Gene3D" id="3.40.570.10">
    <property type="entry name" value="Extracellular Endonuclease, subunit A"/>
    <property type="match status" value="1"/>
</dbReference>
<evidence type="ECO:0000256" key="1">
    <source>
        <dbReference type="SAM" id="MobiDB-lite"/>
    </source>
</evidence>
<feature type="domain" description="DNA/RNA non-specific endonuclease/pyrophosphatase/phosphodiesterase" evidence="4">
    <location>
        <begin position="25"/>
        <end position="218"/>
    </location>
</feature>
<dbReference type="GO" id="GO:0004519">
    <property type="term" value="F:endonuclease activity"/>
    <property type="evidence" value="ECO:0007669"/>
    <property type="project" value="UniProtKB-KW"/>
</dbReference>
<keyword evidence="2" id="KW-0732">Signal</keyword>
<accession>A0ABV4MRC7</accession>
<evidence type="ECO:0000256" key="2">
    <source>
        <dbReference type="SAM" id="SignalP"/>
    </source>
</evidence>
<keyword evidence="5" id="KW-0540">Nuclease</keyword>
<evidence type="ECO:0000313" key="6">
    <source>
        <dbReference type="Proteomes" id="UP001570071"/>
    </source>
</evidence>
<keyword evidence="6" id="KW-1185">Reference proteome</keyword>
<dbReference type="EMBL" id="JBFSSG010000001">
    <property type="protein sequence ID" value="MEZ8719693.1"/>
    <property type="molecule type" value="Genomic_DNA"/>
</dbReference>
<name>A0ABV4MRC7_9VIBR</name>
<dbReference type="InterPro" id="IPR001604">
    <property type="entry name" value="Endo_G_ENPP1-like_dom"/>
</dbReference>
<proteinExistence type="predicted"/>
<feature type="signal peptide" evidence="2">
    <location>
        <begin position="1"/>
        <end position="19"/>
    </location>
</feature>
<evidence type="ECO:0000259" key="4">
    <source>
        <dbReference type="SMART" id="SM00892"/>
    </source>
</evidence>
<reference evidence="5 6" key="1">
    <citation type="journal article" date="2024" name="ISME J.">
        <title>Tailless and filamentous prophages are predominant in marine Vibrio.</title>
        <authorList>
            <person name="Steensen K."/>
            <person name="Seneca J."/>
            <person name="Bartlau N."/>
            <person name="Yu X.A."/>
            <person name="Hussain F.A."/>
            <person name="Polz M.F."/>
        </authorList>
    </citation>
    <scope>NUCLEOTIDE SEQUENCE [LARGE SCALE GENOMIC DNA]</scope>
    <source>
        <strain evidence="5 6">10N.239.312.F12</strain>
    </source>
</reference>